<evidence type="ECO:0000313" key="2">
    <source>
        <dbReference type="EMBL" id="GAF77943.1"/>
    </source>
</evidence>
<feature type="domain" description="Nitrile hydratase beta subunit-like N-terminal" evidence="1">
    <location>
        <begin position="15"/>
        <end position="99"/>
    </location>
</feature>
<gene>
    <name evidence="2" type="ORF">S01H1_08636</name>
</gene>
<proteinExistence type="predicted"/>
<reference evidence="2" key="1">
    <citation type="journal article" date="2014" name="Front. Microbiol.">
        <title>High frequency of phylogenetically diverse reductive dehalogenase-homologous genes in deep subseafloor sedimentary metagenomes.</title>
        <authorList>
            <person name="Kawai M."/>
            <person name="Futagami T."/>
            <person name="Toyoda A."/>
            <person name="Takaki Y."/>
            <person name="Nishi S."/>
            <person name="Hori S."/>
            <person name="Arai W."/>
            <person name="Tsubouchi T."/>
            <person name="Morono Y."/>
            <person name="Uchiyama I."/>
            <person name="Ito T."/>
            <person name="Fujiyama A."/>
            <person name="Inagaki F."/>
            <person name="Takami H."/>
        </authorList>
    </citation>
    <scope>NUCLEOTIDE SEQUENCE</scope>
    <source>
        <strain evidence="2">Expedition CK06-06</strain>
    </source>
</reference>
<sequence>MTDTEATLRPLFNVDGDPVFDEPWQAEALAIADTLVGKGMFSAGAWSEALGKALRVAESQSAIDNQETYYNCVLSALEQLVAEHSEIDQQAMLGKRQDWEQAYLSTPHGQPVRLK</sequence>
<evidence type="ECO:0000259" key="1">
    <source>
        <dbReference type="Pfam" id="PF21006"/>
    </source>
</evidence>
<dbReference type="InterPro" id="IPR042262">
    <property type="entry name" value="CN_hydtase_beta_C"/>
</dbReference>
<dbReference type="EMBL" id="BARS01004420">
    <property type="protein sequence ID" value="GAF77943.1"/>
    <property type="molecule type" value="Genomic_DNA"/>
</dbReference>
<comment type="caution">
    <text evidence="2">The sequence shown here is derived from an EMBL/GenBank/DDBJ whole genome shotgun (WGS) entry which is preliminary data.</text>
</comment>
<dbReference type="Gene3D" id="1.10.472.20">
    <property type="entry name" value="Nitrile hydratase, beta subunit"/>
    <property type="match status" value="1"/>
</dbReference>
<dbReference type="NCBIfam" id="TIGR03889">
    <property type="entry name" value="nitrile_acc"/>
    <property type="match status" value="1"/>
</dbReference>
<organism evidence="2">
    <name type="scientific">marine sediment metagenome</name>
    <dbReference type="NCBI Taxonomy" id="412755"/>
    <lineage>
        <taxon>unclassified sequences</taxon>
        <taxon>metagenomes</taxon>
        <taxon>ecological metagenomes</taxon>
    </lineage>
</organism>
<name>X0SAA3_9ZZZZ</name>
<dbReference type="InterPro" id="IPR023808">
    <property type="entry name" value="Nitrile_Hydratase_acc_put"/>
</dbReference>
<dbReference type="InterPro" id="IPR049054">
    <property type="entry name" value="CN_hydtase_beta-like_N"/>
</dbReference>
<dbReference type="InterPro" id="IPR008990">
    <property type="entry name" value="Elect_transpt_acc-like_dom_sf"/>
</dbReference>
<dbReference type="AlphaFoldDB" id="X0SAA3"/>
<accession>X0SAA3</accession>
<protein>
    <recommendedName>
        <fullName evidence="1">Nitrile hydratase beta subunit-like N-terminal domain-containing protein</fullName>
    </recommendedName>
</protein>
<dbReference type="SUPFAM" id="SSF50090">
    <property type="entry name" value="Electron transport accessory proteins"/>
    <property type="match status" value="1"/>
</dbReference>
<dbReference type="Pfam" id="PF21006">
    <property type="entry name" value="NHase_beta_N"/>
    <property type="match status" value="1"/>
</dbReference>